<evidence type="ECO:0000256" key="3">
    <source>
        <dbReference type="ARBA" id="ARBA00023163"/>
    </source>
</evidence>
<accession>A0A6I4HRU3</accession>
<evidence type="ECO:0000256" key="1">
    <source>
        <dbReference type="ARBA" id="ARBA00023015"/>
    </source>
</evidence>
<dbReference type="InterPro" id="IPR036286">
    <property type="entry name" value="LexA/Signal_pep-like_sf"/>
</dbReference>
<dbReference type="EMBL" id="WPIP01000254">
    <property type="protein sequence ID" value="MVM93660.1"/>
    <property type="molecule type" value="Genomic_DNA"/>
</dbReference>
<dbReference type="InterPro" id="IPR001387">
    <property type="entry name" value="Cro/C1-type_HTH"/>
</dbReference>
<dbReference type="GO" id="GO:0003677">
    <property type="term" value="F:DNA binding"/>
    <property type="evidence" value="ECO:0007669"/>
    <property type="project" value="UniProtKB-KW"/>
</dbReference>
<dbReference type="CDD" id="cd00093">
    <property type="entry name" value="HTH_XRE"/>
    <property type="match status" value="1"/>
</dbReference>
<dbReference type="AlphaFoldDB" id="A0A6I4HRU3"/>
<dbReference type="PANTHER" id="PTHR40661">
    <property type="match status" value="1"/>
</dbReference>
<keyword evidence="2" id="KW-0238">DNA-binding</keyword>
<proteinExistence type="predicted"/>
<dbReference type="InterPro" id="IPR010982">
    <property type="entry name" value="Lambda_DNA-bd_dom_sf"/>
</dbReference>
<evidence type="ECO:0000259" key="4">
    <source>
        <dbReference type="PROSITE" id="PS50943"/>
    </source>
</evidence>
<dbReference type="CDD" id="cd06529">
    <property type="entry name" value="S24_LexA-like"/>
    <property type="match status" value="1"/>
</dbReference>
<dbReference type="Proteomes" id="UP000439424">
    <property type="component" value="Unassembled WGS sequence"/>
</dbReference>
<dbReference type="Pfam" id="PF00717">
    <property type="entry name" value="Peptidase_S24"/>
    <property type="match status" value="1"/>
</dbReference>
<feature type="domain" description="HTH cro/C1-type" evidence="4">
    <location>
        <begin position="25"/>
        <end position="78"/>
    </location>
</feature>
<dbReference type="Pfam" id="PF01381">
    <property type="entry name" value="HTH_3"/>
    <property type="match status" value="1"/>
</dbReference>
<gene>
    <name evidence="5" type="ORF">GNY86_19170</name>
</gene>
<dbReference type="SUPFAM" id="SSF47413">
    <property type="entry name" value="lambda repressor-like DNA-binding domains"/>
    <property type="match status" value="1"/>
</dbReference>
<dbReference type="PANTHER" id="PTHR40661:SF3">
    <property type="entry name" value="FELS-1 PROPHAGE TRANSCRIPTIONAL REGULATOR"/>
    <property type="match status" value="1"/>
</dbReference>
<dbReference type="Gene3D" id="2.10.109.10">
    <property type="entry name" value="Umud Fragment, subunit A"/>
    <property type="match status" value="1"/>
</dbReference>
<evidence type="ECO:0000256" key="2">
    <source>
        <dbReference type="ARBA" id="ARBA00023125"/>
    </source>
</evidence>
<comment type="caution">
    <text evidence="5">The sequence shown here is derived from an EMBL/GenBank/DDBJ whole genome shotgun (WGS) entry which is preliminary data.</text>
</comment>
<evidence type="ECO:0000313" key="5">
    <source>
        <dbReference type="EMBL" id="MVM93660.1"/>
    </source>
</evidence>
<dbReference type="PROSITE" id="PS50943">
    <property type="entry name" value="HTH_CROC1"/>
    <property type="match status" value="1"/>
</dbReference>
<sequence length="249" mass="28035">MLLDYKGVYISMGLFMVGLTVGDRVRQCRKLKRWSQEKLAKEAQLTQATISHVENNISDQSKYLPQIAKALNVSSEYLLSGQEYIDKQKGTFDDFVIIGGDKAGEVPSKEEYVLIPKFDVAGSCGSGSIIDHVDVKGGLVFSEDWILSQGLKKDKLVVIHAIGDSMYPTIEDGQVLLVDTSDITPRNSKIYFMCIDNEYYIKRLVNMLTHWVIRSDNPDKNDHPDIEISQETMNNLQIEGRVVWKGGLL</sequence>
<dbReference type="Gene3D" id="1.10.260.40">
    <property type="entry name" value="lambda repressor-like DNA-binding domains"/>
    <property type="match status" value="1"/>
</dbReference>
<name>A0A6I4HRU3_ACIBA</name>
<protein>
    <submittedName>
        <fullName evidence="5">Helix-turn-helix domain-containing protein</fullName>
    </submittedName>
</protein>
<reference evidence="5 6" key="1">
    <citation type="submission" date="2019-11" db="EMBL/GenBank/DDBJ databases">
        <title>Multidrug-resistant Acinetobacter baumannii moving toward extensively drug-resistant over fifteen years in South of Brazil.</title>
        <authorList>
            <person name="Fedrigo N.H."/>
            <person name="Cerdeira L."/>
            <person name="Fuga B."/>
            <person name="Marini P.V.B."/>
            <person name="Shinohara D.R."/>
            <person name="Carrara-Marroni F.E."/>
            <person name="Lincopan N."/>
            <person name="Tognim M.C.B."/>
        </authorList>
    </citation>
    <scope>NUCLEOTIDE SEQUENCE [LARGE SCALE GENOMIC DNA]</scope>
    <source>
        <strain evidence="5 6">Ac576</strain>
    </source>
</reference>
<dbReference type="InterPro" id="IPR039418">
    <property type="entry name" value="LexA-like"/>
</dbReference>
<evidence type="ECO:0000313" key="6">
    <source>
        <dbReference type="Proteomes" id="UP000439424"/>
    </source>
</evidence>
<keyword evidence="1" id="KW-0805">Transcription regulation</keyword>
<dbReference type="InterPro" id="IPR015927">
    <property type="entry name" value="Peptidase_S24_S26A/B/C"/>
</dbReference>
<organism evidence="5 6">
    <name type="scientific">Acinetobacter baumannii</name>
    <dbReference type="NCBI Taxonomy" id="470"/>
    <lineage>
        <taxon>Bacteria</taxon>
        <taxon>Pseudomonadati</taxon>
        <taxon>Pseudomonadota</taxon>
        <taxon>Gammaproteobacteria</taxon>
        <taxon>Moraxellales</taxon>
        <taxon>Moraxellaceae</taxon>
        <taxon>Acinetobacter</taxon>
        <taxon>Acinetobacter calcoaceticus/baumannii complex</taxon>
    </lineage>
</organism>
<keyword evidence="3" id="KW-0804">Transcription</keyword>
<dbReference type="SUPFAM" id="SSF51306">
    <property type="entry name" value="LexA/Signal peptidase"/>
    <property type="match status" value="1"/>
</dbReference>
<dbReference type="SMART" id="SM00530">
    <property type="entry name" value="HTH_XRE"/>
    <property type="match status" value="1"/>
</dbReference>